<dbReference type="SMART" id="SM00283">
    <property type="entry name" value="MA"/>
    <property type="match status" value="1"/>
</dbReference>
<evidence type="ECO:0000256" key="4">
    <source>
        <dbReference type="SAM" id="MobiDB-lite"/>
    </source>
</evidence>
<accession>A0AA48GGC8</accession>
<dbReference type="PRINTS" id="PR00260">
    <property type="entry name" value="CHEMTRNSDUCR"/>
</dbReference>
<dbReference type="AlphaFoldDB" id="A0AA48GGC8"/>
<proteinExistence type="inferred from homology"/>
<keyword evidence="8" id="KW-1185">Reference proteome</keyword>
<evidence type="ECO:0000256" key="5">
    <source>
        <dbReference type="SAM" id="Phobius"/>
    </source>
</evidence>
<feature type="region of interest" description="Disordered" evidence="4">
    <location>
        <begin position="510"/>
        <end position="540"/>
    </location>
</feature>
<dbReference type="EMBL" id="AP027080">
    <property type="protein sequence ID" value="BDU72281.1"/>
    <property type="molecule type" value="Genomic_DNA"/>
</dbReference>
<dbReference type="InterPro" id="IPR004089">
    <property type="entry name" value="MCPsignal_dom"/>
</dbReference>
<keyword evidence="5" id="KW-0472">Membrane</keyword>
<evidence type="ECO:0000313" key="7">
    <source>
        <dbReference type="EMBL" id="BDU72281.1"/>
    </source>
</evidence>
<evidence type="ECO:0000256" key="3">
    <source>
        <dbReference type="PROSITE-ProRule" id="PRU00284"/>
    </source>
</evidence>
<dbReference type="Pfam" id="PF00015">
    <property type="entry name" value="MCPsignal"/>
    <property type="match status" value="1"/>
</dbReference>
<dbReference type="RefSeq" id="WP_316415194.1">
    <property type="nucleotide sequence ID" value="NZ_AP027080.1"/>
</dbReference>
<keyword evidence="3" id="KW-0807">Transducer</keyword>
<dbReference type="Pfam" id="PF12729">
    <property type="entry name" value="4HB_MCP_1"/>
    <property type="match status" value="1"/>
</dbReference>
<keyword evidence="5" id="KW-0812">Transmembrane</keyword>
<dbReference type="GO" id="GO:0005886">
    <property type="term" value="C:plasma membrane"/>
    <property type="evidence" value="ECO:0007669"/>
    <property type="project" value="TreeGrafter"/>
</dbReference>
<keyword evidence="1" id="KW-0145">Chemotaxis</keyword>
<comment type="similarity">
    <text evidence="2">Belongs to the methyl-accepting chemotaxis (MCP) protein family.</text>
</comment>
<sequence>MQWYKNLKLASQLILAFTLVAVIAGAIGAIGIVNLGKLAAGEKAMYETATAPMRNLDTINGSFQLVRNSLSKLVAAPEKEQVAAVLENKEKYWKRMDEALTAYGPQADTPEKKANLARMKELLTLYDRHVAGPMVKARTDGKMAEGIALSFNPEISKITNEINDLIEHMIKGNMDQALAISEANGKAADSATVGMGLAVGVGILLAVGLGLLVTRIIKGQLGGEPAYAASIVAKVAEGDLGLEVVTVPGDSTSMMASIKHMVGKLSEVVGQVQESAGMLVGASEQLSSTAQSLSQGASEQAASVQETSASMEEMSASIAQNNENAKVTGDLATRTAKETVEGGAAVKETVGAMKQIAQKIAIIDDIAYQTNLLALNAAIEAGRAGEHGRGFAVVAAEVRKLAERSQVAAEEISGLATGSVDLADRAGKLLDTIVPSIQKTSDLVQEIAAASMEQNSGVGQINSAVAQISQAVAHSAAASEELASTSEEVNAQASELQTIMTYFQLKATRKTERARTPARAAAQARPRAARGPEEAEFTRF</sequence>
<gene>
    <name evidence="7" type="primary">mcp_4</name>
    <name evidence="7" type="ORF">METEAL_14550</name>
</gene>
<dbReference type="Gene3D" id="1.10.287.950">
    <property type="entry name" value="Methyl-accepting chemotaxis protein"/>
    <property type="match status" value="1"/>
</dbReference>
<organism evidence="7 8">
    <name type="scientific">Mesoterricola silvestris</name>
    <dbReference type="NCBI Taxonomy" id="2927979"/>
    <lineage>
        <taxon>Bacteria</taxon>
        <taxon>Pseudomonadati</taxon>
        <taxon>Acidobacteriota</taxon>
        <taxon>Holophagae</taxon>
        <taxon>Holophagales</taxon>
        <taxon>Holophagaceae</taxon>
        <taxon>Mesoterricola</taxon>
    </lineage>
</organism>
<dbReference type="InterPro" id="IPR004090">
    <property type="entry name" value="Chemotax_Me-accpt_rcpt"/>
</dbReference>
<protein>
    <submittedName>
        <fullName evidence="7">Methyl-accepting chemotaxis protein</fullName>
    </submittedName>
</protein>
<dbReference type="KEGG" id="msil:METEAL_14550"/>
<dbReference type="PANTHER" id="PTHR43531:SF11">
    <property type="entry name" value="METHYL-ACCEPTING CHEMOTAXIS PROTEIN 3"/>
    <property type="match status" value="1"/>
</dbReference>
<dbReference type="GO" id="GO:0007165">
    <property type="term" value="P:signal transduction"/>
    <property type="evidence" value="ECO:0007669"/>
    <property type="project" value="UniProtKB-KW"/>
</dbReference>
<evidence type="ECO:0000256" key="2">
    <source>
        <dbReference type="ARBA" id="ARBA00029447"/>
    </source>
</evidence>
<reference evidence="8" key="1">
    <citation type="journal article" date="2023" name="Int. J. Syst. Evol. Microbiol.">
        <title>Mesoterricola silvestris gen. nov., sp. nov., Mesoterricola sediminis sp. nov., Geothrix oryzae sp. nov., Geothrix edaphica sp. nov., Geothrix rubra sp. nov., and Geothrix limicola sp. nov., six novel members of Acidobacteriota isolated from soils.</title>
        <authorList>
            <person name="Itoh H."/>
            <person name="Sugisawa Y."/>
            <person name="Mise K."/>
            <person name="Xu Z."/>
            <person name="Kuniyasu M."/>
            <person name="Ushijima N."/>
            <person name="Kawano K."/>
            <person name="Kobayashi E."/>
            <person name="Shiratori Y."/>
            <person name="Masuda Y."/>
            <person name="Senoo K."/>
        </authorList>
    </citation>
    <scope>NUCLEOTIDE SEQUENCE [LARGE SCALE GENOMIC DNA]</scope>
    <source>
        <strain evidence="8">W79</strain>
    </source>
</reference>
<feature type="transmembrane region" description="Helical" evidence="5">
    <location>
        <begin position="193"/>
        <end position="213"/>
    </location>
</feature>
<feature type="compositionally biased region" description="Basic and acidic residues" evidence="4">
    <location>
        <begin position="530"/>
        <end position="540"/>
    </location>
</feature>
<dbReference type="GO" id="GO:0006935">
    <property type="term" value="P:chemotaxis"/>
    <property type="evidence" value="ECO:0007669"/>
    <property type="project" value="UniProtKB-KW"/>
</dbReference>
<evidence type="ECO:0000259" key="6">
    <source>
        <dbReference type="PROSITE" id="PS50111"/>
    </source>
</evidence>
<dbReference type="SUPFAM" id="SSF58104">
    <property type="entry name" value="Methyl-accepting chemotaxis protein (MCP) signaling domain"/>
    <property type="match status" value="1"/>
</dbReference>
<dbReference type="PANTHER" id="PTHR43531">
    <property type="entry name" value="PROTEIN ICFG"/>
    <property type="match status" value="1"/>
</dbReference>
<feature type="domain" description="Methyl-accepting transducer" evidence="6">
    <location>
        <begin position="275"/>
        <end position="490"/>
    </location>
</feature>
<feature type="compositionally biased region" description="Low complexity" evidence="4">
    <location>
        <begin position="517"/>
        <end position="526"/>
    </location>
</feature>
<dbReference type="InterPro" id="IPR024478">
    <property type="entry name" value="HlyB_4HB_MCP"/>
</dbReference>
<feature type="region of interest" description="Disordered" evidence="4">
    <location>
        <begin position="290"/>
        <end position="314"/>
    </location>
</feature>
<dbReference type="PROSITE" id="PS50111">
    <property type="entry name" value="CHEMOTAXIS_TRANSDUC_2"/>
    <property type="match status" value="1"/>
</dbReference>
<dbReference type="Proteomes" id="UP001238179">
    <property type="component" value="Chromosome"/>
</dbReference>
<dbReference type="GO" id="GO:0004888">
    <property type="term" value="F:transmembrane signaling receptor activity"/>
    <property type="evidence" value="ECO:0007669"/>
    <property type="project" value="InterPro"/>
</dbReference>
<evidence type="ECO:0000313" key="8">
    <source>
        <dbReference type="Proteomes" id="UP001238179"/>
    </source>
</evidence>
<feature type="compositionally biased region" description="Polar residues" evidence="4">
    <location>
        <begin position="290"/>
        <end position="307"/>
    </location>
</feature>
<dbReference type="InterPro" id="IPR051310">
    <property type="entry name" value="MCP_chemotaxis"/>
</dbReference>
<keyword evidence="5" id="KW-1133">Transmembrane helix</keyword>
<name>A0AA48GGC8_9BACT</name>
<evidence type="ECO:0000256" key="1">
    <source>
        <dbReference type="ARBA" id="ARBA00022500"/>
    </source>
</evidence>